<feature type="domain" description="Cyclic nucleotide-binding" evidence="4">
    <location>
        <begin position="1"/>
        <end position="102"/>
    </location>
</feature>
<dbReference type="Gene3D" id="1.10.10.10">
    <property type="entry name" value="Winged helix-like DNA-binding domain superfamily/Winged helix DNA-binding domain"/>
    <property type="match status" value="1"/>
</dbReference>
<dbReference type="SMART" id="SM00419">
    <property type="entry name" value="HTH_CRP"/>
    <property type="match status" value="1"/>
</dbReference>
<keyword evidence="2" id="KW-0238">DNA-binding</keyword>
<organism evidence="6 7">
    <name type="scientific">Candidatus Shapirobacteria bacterium GW2011_GWE1_38_10</name>
    <dbReference type="NCBI Taxonomy" id="1618488"/>
    <lineage>
        <taxon>Bacteria</taxon>
        <taxon>Candidatus Shapironibacteriota</taxon>
    </lineage>
</organism>
<dbReference type="Pfam" id="PF00027">
    <property type="entry name" value="cNMP_binding"/>
    <property type="match status" value="1"/>
</dbReference>
<name>A0A0G0KM31_9BACT</name>
<evidence type="ECO:0000256" key="2">
    <source>
        <dbReference type="ARBA" id="ARBA00023125"/>
    </source>
</evidence>
<feature type="domain" description="HTH crp-type" evidence="5">
    <location>
        <begin position="134"/>
        <end position="207"/>
    </location>
</feature>
<evidence type="ECO:0000313" key="6">
    <source>
        <dbReference type="EMBL" id="KKQ50244.1"/>
    </source>
</evidence>
<dbReference type="InterPro" id="IPR000595">
    <property type="entry name" value="cNMP-bd_dom"/>
</dbReference>
<dbReference type="SUPFAM" id="SSF51206">
    <property type="entry name" value="cAMP-binding domain-like"/>
    <property type="match status" value="1"/>
</dbReference>
<dbReference type="CDD" id="cd00038">
    <property type="entry name" value="CAP_ED"/>
    <property type="match status" value="1"/>
</dbReference>
<protein>
    <submittedName>
        <fullName evidence="6">Transcriptional regulator, Crp/Fnr family</fullName>
    </submittedName>
</protein>
<dbReference type="InterPro" id="IPR050397">
    <property type="entry name" value="Env_Response_Regulators"/>
</dbReference>
<dbReference type="GO" id="GO:0003700">
    <property type="term" value="F:DNA-binding transcription factor activity"/>
    <property type="evidence" value="ECO:0007669"/>
    <property type="project" value="TreeGrafter"/>
</dbReference>
<dbReference type="PANTHER" id="PTHR24567:SF26">
    <property type="entry name" value="REGULATORY PROTEIN YEIL"/>
    <property type="match status" value="1"/>
</dbReference>
<evidence type="ECO:0000313" key="7">
    <source>
        <dbReference type="Proteomes" id="UP000034231"/>
    </source>
</evidence>
<dbReference type="InterPro" id="IPR036390">
    <property type="entry name" value="WH_DNA-bd_sf"/>
</dbReference>
<sequence>MKEETKKKLVEFFSKFPLKKYKKGQVIFEPNDDFGGVYFVKSGYLRVYDVNKEGKESGIQLFKPLYFLSLIGTKTGIKNRHYIEALTPVEAWVVPKEEFEKFTQNDPKLYVEVCGALMEKFLDLTSYISHLVSGDAYTKVAGLIYSLASEYGVAKNKEVMIKFKITHKLIASLTGLTRETVTLQMLKLEKDGLIDNFRRQIVVMDMKVLKKALGYE</sequence>
<proteinExistence type="predicted"/>
<evidence type="ECO:0000259" key="4">
    <source>
        <dbReference type="PROSITE" id="PS50042"/>
    </source>
</evidence>
<evidence type="ECO:0000259" key="5">
    <source>
        <dbReference type="PROSITE" id="PS51063"/>
    </source>
</evidence>
<dbReference type="EMBL" id="LBTX01000007">
    <property type="protein sequence ID" value="KKQ50244.1"/>
    <property type="molecule type" value="Genomic_DNA"/>
</dbReference>
<evidence type="ECO:0000256" key="1">
    <source>
        <dbReference type="ARBA" id="ARBA00023015"/>
    </source>
</evidence>
<dbReference type="PROSITE" id="PS50042">
    <property type="entry name" value="CNMP_BINDING_3"/>
    <property type="match status" value="1"/>
</dbReference>
<comment type="caution">
    <text evidence="6">The sequence shown here is derived from an EMBL/GenBank/DDBJ whole genome shotgun (WGS) entry which is preliminary data.</text>
</comment>
<dbReference type="AlphaFoldDB" id="A0A0G0KM31"/>
<dbReference type="InterPro" id="IPR014710">
    <property type="entry name" value="RmlC-like_jellyroll"/>
</dbReference>
<dbReference type="GO" id="GO:0003677">
    <property type="term" value="F:DNA binding"/>
    <property type="evidence" value="ECO:0007669"/>
    <property type="project" value="UniProtKB-KW"/>
</dbReference>
<evidence type="ECO:0000256" key="3">
    <source>
        <dbReference type="ARBA" id="ARBA00023163"/>
    </source>
</evidence>
<dbReference type="GO" id="GO:0005829">
    <property type="term" value="C:cytosol"/>
    <property type="evidence" value="ECO:0007669"/>
    <property type="project" value="TreeGrafter"/>
</dbReference>
<dbReference type="PROSITE" id="PS51063">
    <property type="entry name" value="HTH_CRP_2"/>
    <property type="match status" value="1"/>
</dbReference>
<gene>
    <name evidence="6" type="ORF">US68_C0007G0007</name>
</gene>
<dbReference type="InterPro" id="IPR012318">
    <property type="entry name" value="HTH_CRP"/>
</dbReference>
<dbReference type="SMART" id="SM00100">
    <property type="entry name" value="cNMP"/>
    <property type="match status" value="1"/>
</dbReference>
<keyword evidence="3" id="KW-0804">Transcription</keyword>
<keyword evidence="1" id="KW-0805">Transcription regulation</keyword>
<dbReference type="InterPro" id="IPR036388">
    <property type="entry name" value="WH-like_DNA-bd_sf"/>
</dbReference>
<dbReference type="Proteomes" id="UP000034231">
    <property type="component" value="Unassembled WGS sequence"/>
</dbReference>
<dbReference type="Pfam" id="PF13545">
    <property type="entry name" value="HTH_Crp_2"/>
    <property type="match status" value="1"/>
</dbReference>
<reference evidence="6 7" key="1">
    <citation type="journal article" date="2015" name="Nature">
        <title>rRNA introns, odd ribosomes, and small enigmatic genomes across a large radiation of phyla.</title>
        <authorList>
            <person name="Brown C.T."/>
            <person name="Hug L.A."/>
            <person name="Thomas B.C."/>
            <person name="Sharon I."/>
            <person name="Castelle C.J."/>
            <person name="Singh A."/>
            <person name="Wilkins M.J."/>
            <person name="Williams K.H."/>
            <person name="Banfield J.F."/>
        </authorList>
    </citation>
    <scope>NUCLEOTIDE SEQUENCE [LARGE SCALE GENOMIC DNA]</scope>
</reference>
<dbReference type="Gene3D" id="2.60.120.10">
    <property type="entry name" value="Jelly Rolls"/>
    <property type="match status" value="1"/>
</dbReference>
<dbReference type="SUPFAM" id="SSF46785">
    <property type="entry name" value="Winged helix' DNA-binding domain"/>
    <property type="match status" value="1"/>
</dbReference>
<dbReference type="PANTHER" id="PTHR24567">
    <property type="entry name" value="CRP FAMILY TRANSCRIPTIONAL REGULATORY PROTEIN"/>
    <property type="match status" value="1"/>
</dbReference>
<dbReference type="InterPro" id="IPR018490">
    <property type="entry name" value="cNMP-bd_dom_sf"/>
</dbReference>
<accession>A0A0G0KM31</accession>